<dbReference type="EMBL" id="BJWL01000248">
    <property type="protein sequence ID" value="GFS36307.1"/>
    <property type="molecule type" value="Genomic_DNA"/>
</dbReference>
<evidence type="ECO:0000313" key="3">
    <source>
        <dbReference type="Proteomes" id="UP000585474"/>
    </source>
</evidence>
<dbReference type="Proteomes" id="UP000585474">
    <property type="component" value="Unassembled WGS sequence"/>
</dbReference>
<proteinExistence type="predicted"/>
<protein>
    <submittedName>
        <fullName evidence="2">Uncharacterized protein</fullName>
    </submittedName>
</protein>
<dbReference type="OrthoDB" id="10351292at2759"/>
<accession>A0A7J0DJB4</accession>
<organism evidence="2 3">
    <name type="scientific">Actinidia rufa</name>
    <dbReference type="NCBI Taxonomy" id="165716"/>
    <lineage>
        <taxon>Eukaryota</taxon>
        <taxon>Viridiplantae</taxon>
        <taxon>Streptophyta</taxon>
        <taxon>Embryophyta</taxon>
        <taxon>Tracheophyta</taxon>
        <taxon>Spermatophyta</taxon>
        <taxon>Magnoliopsida</taxon>
        <taxon>eudicotyledons</taxon>
        <taxon>Gunneridae</taxon>
        <taxon>Pentapetalae</taxon>
        <taxon>asterids</taxon>
        <taxon>Ericales</taxon>
        <taxon>Actinidiaceae</taxon>
        <taxon>Actinidia</taxon>
    </lineage>
</organism>
<comment type="caution">
    <text evidence="2">The sequence shown here is derived from an EMBL/GenBank/DDBJ whole genome shotgun (WGS) entry which is preliminary data.</text>
</comment>
<gene>
    <name evidence="2" type="ORF">Acr_00g0045270</name>
</gene>
<evidence type="ECO:0000313" key="2">
    <source>
        <dbReference type="EMBL" id="GFS36307.1"/>
    </source>
</evidence>
<evidence type="ECO:0000256" key="1">
    <source>
        <dbReference type="SAM" id="MobiDB-lite"/>
    </source>
</evidence>
<feature type="region of interest" description="Disordered" evidence="1">
    <location>
        <begin position="76"/>
        <end position="138"/>
    </location>
</feature>
<keyword evidence="3" id="KW-1185">Reference proteome</keyword>
<sequence length="371" mass="43230">METSRVDDELQPHYLLTWQSAHVVLVPLVNYRGCLSSIFFPFIITSTTPQLAPFVKNQLQTFTKPFLIASYSSNYSDSRKTHRESPYGPQTPRYRGIKEPTLPPWESWDKRQHKTHVSVDNRSDSKTVGTSKWRRTPKQTKSGMDLYDMLNAKRNQEFDLQAKLNGHKEETISKVVPVGSAVRTAHKGRLPQDTRFHSLEKSKDWTHQRSSHYQGSIENFYQLTESFIAQFVVNKKVPKGVEECFEELAVASYKLGLTPGERLWENLTINPPIDLRYLMSRVEMFAWLEDDVRQAEKAMGTPAQGEGPFKKRKENIMDYRIRARQGINVVFKELIYKLLAWIRDKPYFKKPELVGGDLKRRNQTWKCSFHE</sequence>
<reference evidence="3" key="1">
    <citation type="submission" date="2019-07" db="EMBL/GenBank/DDBJ databases">
        <title>De Novo Assembly of kiwifruit Actinidia rufa.</title>
        <authorList>
            <person name="Sugita-Konishi S."/>
            <person name="Sato K."/>
            <person name="Mori E."/>
            <person name="Abe Y."/>
            <person name="Kisaki G."/>
            <person name="Hamano K."/>
            <person name="Suezawa K."/>
            <person name="Otani M."/>
            <person name="Fukuda T."/>
            <person name="Manabe T."/>
            <person name="Gomi K."/>
            <person name="Tabuchi M."/>
            <person name="Akimitsu K."/>
            <person name="Kataoka I."/>
        </authorList>
    </citation>
    <scope>NUCLEOTIDE SEQUENCE [LARGE SCALE GENOMIC DNA]</scope>
    <source>
        <strain evidence="3">cv. Fuchu</strain>
    </source>
</reference>
<dbReference type="AlphaFoldDB" id="A0A7J0DJB4"/>
<name>A0A7J0DJB4_9ERIC</name>